<keyword evidence="3" id="KW-1185">Reference proteome</keyword>
<dbReference type="Proteomes" id="UP000002534">
    <property type="component" value="Chromosome"/>
</dbReference>
<reference evidence="3" key="1">
    <citation type="submission" date="2005-10" db="EMBL/GenBank/DDBJ databases">
        <title>Complete sequence of Pelobacter carbinolicus DSM 2380.</title>
        <authorList>
            <person name="Copeland A."/>
            <person name="Lucas S."/>
            <person name="Lapidus A."/>
            <person name="Barry K."/>
            <person name="Detter J.C."/>
            <person name="Glavina T."/>
            <person name="Hammon N."/>
            <person name="Israni S."/>
            <person name="Pitluck S."/>
            <person name="Chertkov O."/>
            <person name="Schmutz J."/>
            <person name="Larimer F."/>
            <person name="Land M."/>
            <person name="Kyrpides N."/>
            <person name="Ivanova N."/>
            <person name="Richardson P."/>
        </authorList>
    </citation>
    <scope>NUCLEOTIDE SEQUENCE [LARGE SCALE GENOMIC DNA]</scope>
    <source>
        <strain evidence="3">DSM 2380 / NBRC 103641 / GraBd1</strain>
    </source>
</reference>
<organism evidence="2 3">
    <name type="scientific">Syntrophotalea carbinolica (strain DSM 2380 / NBRC 103641 / GraBd1)</name>
    <name type="common">Pelobacter carbinolicus</name>
    <dbReference type="NCBI Taxonomy" id="338963"/>
    <lineage>
        <taxon>Bacteria</taxon>
        <taxon>Pseudomonadati</taxon>
        <taxon>Thermodesulfobacteriota</taxon>
        <taxon>Desulfuromonadia</taxon>
        <taxon>Desulfuromonadales</taxon>
        <taxon>Syntrophotaleaceae</taxon>
        <taxon>Syntrophotalea</taxon>
    </lineage>
</organism>
<evidence type="ECO:0000313" key="3">
    <source>
        <dbReference type="Proteomes" id="UP000002534"/>
    </source>
</evidence>
<dbReference type="STRING" id="338963.Pcar_0984"/>
<dbReference type="NCBIfam" id="TIGR02118">
    <property type="entry name" value="EthD family reductase"/>
    <property type="match status" value="1"/>
</dbReference>
<evidence type="ECO:0000313" key="2">
    <source>
        <dbReference type="EMBL" id="ABA88237.1"/>
    </source>
</evidence>
<dbReference type="eggNOG" id="ENOG5032S9N">
    <property type="taxonomic scope" value="Bacteria"/>
</dbReference>
<dbReference type="OrthoDB" id="5294870at2"/>
<evidence type="ECO:0000259" key="1">
    <source>
        <dbReference type="Pfam" id="PF07110"/>
    </source>
</evidence>
<dbReference type="HOGENOM" id="CLU_115019_4_0_7"/>
<dbReference type="Gene3D" id="3.30.70.100">
    <property type="match status" value="1"/>
</dbReference>
<dbReference type="AlphaFoldDB" id="Q3A5X0"/>
<dbReference type="SUPFAM" id="SSF54909">
    <property type="entry name" value="Dimeric alpha+beta barrel"/>
    <property type="match status" value="1"/>
</dbReference>
<proteinExistence type="predicted"/>
<feature type="domain" description="EthD" evidence="1">
    <location>
        <begin position="17"/>
        <end position="90"/>
    </location>
</feature>
<dbReference type="KEGG" id="pca:Pcar_0984"/>
<sequence>MADVKLMVLYPIPKDIAQFDSDYRDHIRLLHQKANIPEDARPYTVMRFFPTPAGPAPFYQLFTMPFPSAEALQQAMSTPEMQEVAADAVRISSGGAPVILVGSEVS</sequence>
<name>Q3A5X0_SYNC1</name>
<dbReference type="InterPro" id="IPR011008">
    <property type="entry name" value="Dimeric_a/b-barrel"/>
</dbReference>
<dbReference type="EMBL" id="CP000142">
    <property type="protein sequence ID" value="ABA88237.1"/>
    <property type="molecule type" value="Genomic_DNA"/>
</dbReference>
<dbReference type="Pfam" id="PF07110">
    <property type="entry name" value="EthD"/>
    <property type="match status" value="1"/>
</dbReference>
<gene>
    <name evidence="2" type="ordered locus">Pcar_0984</name>
</gene>
<dbReference type="RefSeq" id="WP_011340705.1">
    <property type="nucleotide sequence ID" value="NC_007498.2"/>
</dbReference>
<dbReference type="InterPro" id="IPR009799">
    <property type="entry name" value="EthD_dom"/>
</dbReference>
<reference evidence="2 3" key="2">
    <citation type="journal article" date="2012" name="BMC Genomics">
        <title>The genome of Pelobacter carbinolicus reveals surprising metabolic capabilities and physiological features.</title>
        <authorList>
            <person name="Aklujkar M."/>
            <person name="Haveman S.A."/>
            <person name="Didonato R.Jr."/>
            <person name="Chertkov O."/>
            <person name="Han C.S."/>
            <person name="Land M.L."/>
            <person name="Brown P."/>
            <person name="Lovley D.R."/>
        </authorList>
    </citation>
    <scope>NUCLEOTIDE SEQUENCE [LARGE SCALE GENOMIC DNA]</scope>
    <source>
        <strain evidence="3">DSM 2380 / NBRC 103641 / GraBd1</strain>
    </source>
</reference>
<protein>
    <submittedName>
        <fullName evidence="2">EthD family protein</fullName>
    </submittedName>
</protein>
<dbReference type="GO" id="GO:0016491">
    <property type="term" value="F:oxidoreductase activity"/>
    <property type="evidence" value="ECO:0007669"/>
    <property type="project" value="InterPro"/>
</dbReference>
<accession>Q3A5X0</accession>